<evidence type="ECO:0000259" key="3">
    <source>
        <dbReference type="Pfam" id="PF01494"/>
    </source>
</evidence>
<gene>
    <name evidence="4" type="ORF">G5B40_10800</name>
</gene>
<dbReference type="SUPFAM" id="SSF54373">
    <property type="entry name" value="FAD-linked reductases, C-terminal domain"/>
    <property type="match status" value="1"/>
</dbReference>
<proteinExistence type="predicted"/>
<dbReference type="GO" id="GO:0071949">
    <property type="term" value="F:FAD binding"/>
    <property type="evidence" value="ECO:0007669"/>
    <property type="project" value="InterPro"/>
</dbReference>
<dbReference type="PANTHER" id="PTHR13789:SF268">
    <property type="entry name" value="5-METHYLPHENAZINE-1-CARBOXYLATE 1-MONOOXYGENASE"/>
    <property type="match status" value="1"/>
</dbReference>
<dbReference type="RefSeq" id="WP_165098387.1">
    <property type="nucleotide sequence ID" value="NZ_CP049056.1"/>
</dbReference>
<evidence type="ECO:0000256" key="1">
    <source>
        <dbReference type="ARBA" id="ARBA00023002"/>
    </source>
</evidence>
<dbReference type="InterPro" id="IPR036188">
    <property type="entry name" value="FAD/NAD-bd_sf"/>
</dbReference>
<dbReference type="GO" id="GO:0004497">
    <property type="term" value="F:monooxygenase activity"/>
    <property type="evidence" value="ECO:0007669"/>
    <property type="project" value="UniProtKB-KW"/>
</dbReference>
<evidence type="ECO:0000256" key="2">
    <source>
        <dbReference type="ARBA" id="ARBA00023033"/>
    </source>
</evidence>
<keyword evidence="1" id="KW-0560">Oxidoreductase</keyword>
<dbReference type="InterPro" id="IPR050493">
    <property type="entry name" value="FAD-dep_Monooxygenase_BioMet"/>
</dbReference>
<accession>A0A7L5BXM5</accession>
<dbReference type="Gene3D" id="3.30.9.30">
    <property type="match status" value="1"/>
</dbReference>
<feature type="domain" description="FAD-binding" evidence="3">
    <location>
        <begin position="2"/>
        <end position="165"/>
    </location>
</feature>
<dbReference type="KEGG" id="hdh:G5B40_10800"/>
<protein>
    <submittedName>
        <fullName evidence="4">Flavin-dependent oxidoreductase</fullName>
    </submittedName>
</protein>
<feature type="domain" description="FAD-binding" evidence="3">
    <location>
        <begin position="287"/>
        <end position="350"/>
    </location>
</feature>
<dbReference type="AlphaFoldDB" id="A0A7L5BXM5"/>
<dbReference type="Proteomes" id="UP000503336">
    <property type="component" value="Chromosome"/>
</dbReference>
<dbReference type="InterPro" id="IPR002938">
    <property type="entry name" value="FAD-bd"/>
</dbReference>
<dbReference type="PANTHER" id="PTHR13789">
    <property type="entry name" value="MONOOXYGENASE"/>
    <property type="match status" value="1"/>
</dbReference>
<dbReference type="NCBIfam" id="NF005720">
    <property type="entry name" value="PRK07538.1"/>
    <property type="match status" value="1"/>
</dbReference>
<organism evidence="4 5">
    <name type="scientific">Pikeienuella piscinae</name>
    <dbReference type="NCBI Taxonomy" id="2748098"/>
    <lineage>
        <taxon>Bacteria</taxon>
        <taxon>Pseudomonadati</taxon>
        <taxon>Pseudomonadota</taxon>
        <taxon>Alphaproteobacteria</taxon>
        <taxon>Rhodobacterales</taxon>
        <taxon>Paracoccaceae</taxon>
        <taxon>Pikeienuella</taxon>
    </lineage>
</organism>
<evidence type="ECO:0000313" key="5">
    <source>
        <dbReference type="Proteomes" id="UP000503336"/>
    </source>
</evidence>
<dbReference type="PRINTS" id="PR00420">
    <property type="entry name" value="RNGMNOXGNASE"/>
</dbReference>
<sequence length="418" mass="45961">MTILISGAGIGGLTLALTCHQIGLPCRLVEQAREVKPLGVGINLQPNAVRELIALGLGPPLERIGVRTAELTMVAANGREVWREPRGLDAGYRWPQYSVHRGELQMLLYRTVLERLGADAIETGLKGRAFRTEGGEAVLETDAGERRGGVLIGADGLHSTVRARMHPDEGPPIWAGAILWRGATRARPFAETNTMAMIGDYSQKFVTYPISGPDERGEVLINWIAERAFDPTHGWAREDWRREAPATDFIDWFRDWRFDWIDIPALIRGAKAIFEYPMVDRDPLPFWTTGRVTLIGDAAHIMYPTGSNGASQAIVDARRLGRAFLDHGVGPAALRDYEAEMRPRMAKVIAANRGAGPDYVLEIVKQRSGGAFDDIEAVMPLEERRALAAEYKKTAGFSVEALNAAPPLIPPGRRAMDA</sequence>
<dbReference type="Gene3D" id="3.50.50.60">
    <property type="entry name" value="FAD/NAD(P)-binding domain"/>
    <property type="match status" value="1"/>
</dbReference>
<dbReference type="Pfam" id="PF01494">
    <property type="entry name" value="FAD_binding_3"/>
    <property type="match status" value="2"/>
</dbReference>
<keyword evidence="2" id="KW-0503">Monooxygenase</keyword>
<keyword evidence="5" id="KW-1185">Reference proteome</keyword>
<dbReference type="SUPFAM" id="SSF51905">
    <property type="entry name" value="FAD/NAD(P)-binding domain"/>
    <property type="match status" value="1"/>
</dbReference>
<name>A0A7L5BXM5_9RHOB</name>
<evidence type="ECO:0000313" key="4">
    <source>
        <dbReference type="EMBL" id="QIE55893.1"/>
    </source>
</evidence>
<reference evidence="4 5" key="1">
    <citation type="submission" date="2020-02" db="EMBL/GenBank/DDBJ databases">
        <title>complete genome sequence of Rhodobacteraceae bacterium.</title>
        <authorList>
            <person name="Park J."/>
            <person name="Kim Y.-S."/>
            <person name="Kim K.-H."/>
        </authorList>
    </citation>
    <scope>NUCLEOTIDE SEQUENCE [LARGE SCALE GENOMIC DNA]</scope>
    <source>
        <strain evidence="4 5">RR4-56</strain>
    </source>
</reference>
<dbReference type="EMBL" id="CP049056">
    <property type="protein sequence ID" value="QIE55893.1"/>
    <property type="molecule type" value="Genomic_DNA"/>
</dbReference>